<feature type="compositionally biased region" description="Basic residues" evidence="6">
    <location>
        <begin position="145"/>
        <end position="155"/>
    </location>
</feature>
<keyword evidence="2 5" id="KW-0378">Hydrolase</keyword>
<dbReference type="GO" id="GO:0005975">
    <property type="term" value="P:carbohydrate metabolic process"/>
    <property type="evidence" value="ECO:0007669"/>
    <property type="project" value="InterPro"/>
</dbReference>
<reference evidence="7 8" key="1">
    <citation type="submission" date="2024-01" db="EMBL/GenBank/DDBJ databases">
        <title>Genome assemblies of Stephania.</title>
        <authorList>
            <person name="Yang L."/>
        </authorList>
    </citation>
    <scope>NUCLEOTIDE SEQUENCE [LARGE SCALE GENOMIC DNA]</scope>
    <source>
        <strain evidence="7">YNDBR</strain>
        <tissue evidence="7">Leaf</tissue>
    </source>
</reference>
<gene>
    <name evidence="7" type="ORF">Syun_026903</name>
</gene>
<evidence type="ECO:0000256" key="5">
    <source>
        <dbReference type="RuleBase" id="RU004336"/>
    </source>
</evidence>
<keyword evidence="8" id="KW-1185">Reference proteome</keyword>
<evidence type="ECO:0000256" key="4">
    <source>
        <dbReference type="RuleBase" id="RU004335"/>
    </source>
</evidence>
<evidence type="ECO:0000256" key="1">
    <source>
        <dbReference type="ARBA" id="ARBA00008773"/>
    </source>
</evidence>
<dbReference type="SUPFAM" id="SSF51445">
    <property type="entry name" value="(Trans)glycosidases"/>
    <property type="match status" value="1"/>
</dbReference>
<dbReference type="Gene3D" id="3.20.20.80">
    <property type="entry name" value="Glycosidases"/>
    <property type="match status" value="1"/>
</dbReference>
<dbReference type="PROSITE" id="PS00587">
    <property type="entry name" value="GLYCOSYL_HYDROL_F17"/>
    <property type="match status" value="1"/>
</dbReference>
<evidence type="ECO:0000256" key="6">
    <source>
        <dbReference type="SAM" id="MobiDB-lite"/>
    </source>
</evidence>
<feature type="region of interest" description="Disordered" evidence="6">
    <location>
        <begin position="69"/>
        <end position="173"/>
    </location>
</feature>
<dbReference type="AlphaFoldDB" id="A0AAP0HPF6"/>
<protein>
    <recommendedName>
        <fullName evidence="9">Glucan endo-1,3-beta-D-glucosidase</fullName>
    </recommendedName>
</protein>
<dbReference type="InterPro" id="IPR000490">
    <property type="entry name" value="Glyco_hydro_17"/>
</dbReference>
<feature type="compositionally biased region" description="Basic and acidic residues" evidence="6">
    <location>
        <begin position="81"/>
        <end position="92"/>
    </location>
</feature>
<comment type="caution">
    <text evidence="7">The sequence shown here is derived from an EMBL/GenBank/DDBJ whole genome shotgun (WGS) entry which is preliminary data.</text>
</comment>
<dbReference type="Pfam" id="PF00332">
    <property type="entry name" value="Glyco_hydro_17"/>
    <property type="match status" value="1"/>
</dbReference>
<dbReference type="GO" id="GO:0004553">
    <property type="term" value="F:hydrolase activity, hydrolyzing O-glycosyl compounds"/>
    <property type="evidence" value="ECO:0007669"/>
    <property type="project" value="InterPro"/>
</dbReference>
<dbReference type="Proteomes" id="UP001420932">
    <property type="component" value="Unassembled WGS sequence"/>
</dbReference>
<evidence type="ECO:0008006" key="9">
    <source>
        <dbReference type="Google" id="ProtNLM"/>
    </source>
</evidence>
<comment type="similarity">
    <text evidence="1 4">Belongs to the glycosyl hydrolase 17 family.</text>
</comment>
<dbReference type="InterPro" id="IPR017853">
    <property type="entry name" value="GH"/>
</dbReference>
<evidence type="ECO:0000256" key="3">
    <source>
        <dbReference type="ARBA" id="ARBA00023295"/>
    </source>
</evidence>
<evidence type="ECO:0000313" key="7">
    <source>
        <dbReference type="EMBL" id="KAK9091992.1"/>
    </source>
</evidence>
<name>A0AAP0HPF6_9MAGN</name>
<organism evidence="7 8">
    <name type="scientific">Stephania yunnanensis</name>
    <dbReference type="NCBI Taxonomy" id="152371"/>
    <lineage>
        <taxon>Eukaryota</taxon>
        <taxon>Viridiplantae</taxon>
        <taxon>Streptophyta</taxon>
        <taxon>Embryophyta</taxon>
        <taxon>Tracheophyta</taxon>
        <taxon>Spermatophyta</taxon>
        <taxon>Magnoliopsida</taxon>
        <taxon>Ranunculales</taxon>
        <taxon>Menispermaceae</taxon>
        <taxon>Menispermoideae</taxon>
        <taxon>Cissampelideae</taxon>
        <taxon>Stephania</taxon>
    </lineage>
</organism>
<keyword evidence="3 5" id="KW-0326">Glycosidase</keyword>
<proteinExistence type="inferred from homology"/>
<evidence type="ECO:0000256" key="2">
    <source>
        <dbReference type="ARBA" id="ARBA00022801"/>
    </source>
</evidence>
<accession>A0AAP0HPF6</accession>
<sequence>MESACTSADSCNLIMASAVSFALSCSVPFNTEHDGPILRHFLLDFAIYSHSLRLFRRLDWCQLWPGSERPPLGSEGGATTEDPRHQPSEALRHRPFSAESASELEHQSHSSSAKRAPLFSSKKAPVRLHMGLQKHPPVPPNNPNRIHRSGQRSLRRPTEHHSLPSPRNAQPPILSNQIQPRLINQALHPHRPLRSTKLIPPSSGSFKSALVEPVIKPLLDFLNQTNSPLMVNAYPFFAYAANSDVISLDYALFRENPGNVDPSNGLRYLNLFDAQIDAVYAALTRLGFDGLRLVVTETGWPSKGDENEIGASPVNAEGYNGNLVKTVLKGSGTPLKPDFGLNVYLFALFNENAKPGPTSERNYGLFYPNEEKVYDVPFTAEEVKGWNGGKAQQAPVKNGGGGGGGGGGGVVVVVGGCDGGGGGADVSSGAVSSLLGIEGLSLQGVVRVSSSAVLVSKILSL</sequence>
<dbReference type="PANTHER" id="PTHR32227">
    <property type="entry name" value="GLUCAN ENDO-1,3-BETA-GLUCOSIDASE BG1-RELATED-RELATED"/>
    <property type="match status" value="1"/>
</dbReference>
<evidence type="ECO:0000313" key="8">
    <source>
        <dbReference type="Proteomes" id="UP001420932"/>
    </source>
</evidence>
<dbReference type="EMBL" id="JBBNAF010000012">
    <property type="protein sequence ID" value="KAK9091992.1"/>
    <property type="molecule type" value="Genomic_DNA"/>
</dbReference>
<dbReference type="InterPro" id="IPR044965">
    <property type="entry name" value="Glyco_hydro_17_plant"/>
</dbReference>